<evidence type="ECO:0000313" key="1">
    <source>
        <dbReference type="EMBL" id="BAT84012.1"/>
    </source>
</evidence>
<organism evidence="1 2">
    <name type="scientific">Vigna angularis var. angularis</name>
    <dbReference type="NCBI Taxonomy" id="157739"/>
    <lineage>
        <taxon>Eukaryota</taxon>
        <taxon>Viridiplantae</taxon>
        <taxon>Streptophyta</taxon>
        <taxon>Embryophyta</taxon>
        <taxon>Tracheophyta</taxon>
        <taxon>Spermatophyta</taxon>
        <taxon>Magnoliopsida</taxon>
        <taxon>eudicotyledons</taxon>
        <taxon>Gunneridae</taxon>
        <taxon>Pentapetalae</taxon>
        <taxon>rosids</taxon>
        <taxon>fabids</taxon>
        <taxon>Fabales</taxon>
        <taxon>Fabaceae</taxon>
        <taxon>Papilionoideae</taxon>
        <taxon>50 kb inversion clade</taxon>
        <taxon>NPAAA clade</taxon>
        <taxon>indigoferoid/millettioid clade</taxon>
        <taxon>Phaseoleae</taxon>
        <taxon>Vigna</taxon>
    </lineage>
</organism>
<accession>A0A0S3RTW9</accession>
<evidence type="ECO:0000313" key="2">
    <source>
        <dbReference type="Proteomes" id="UP000291084"/>
    </source>
</evidence>
<reference evidence="1 2" key="1">
    <citation type="journal article" date="2015" name="Sci. Rep.">
        <title>The power of single molecule real-time sequencing technology in the de novo assembly of a eukaryotic genome.</title>
        <authorList>
            <person name="Sakai H."/>
            <person name="Naito K."/>
            <person name="Ogiso-Tanaka E."/>
            <person name="Takahashi Y."/>
            <person name="Iseki K."/>
            <person name="Muto C."/>
            <person name="Satou K."/>
            <person name="Teruya K."/>
            <person name="Shiroma A."/>
            <person name="Shimoji M."/>
            <person name="Hirano T."/>
            <person name="Itoh T."/>
            <person name="Kaga A."/>
            <person name="Tomooka N."/>
        </authorList>
    </citation>
    <scope>NUCLEOTIDE SEQUENCE [LARGE SCALE GENOMIC DNA]</scope>
    <source>
        <strain evidence="2">cv. Shumari</strain>
    </source>
</reference>
<keyword evidence="2" id="KW-1185">Reference proteome</keyword>
<protein>
    <submittedName>
        <fullName evidence="1">Uncharacterized protein</fullName>
    </submittedName>
</protein>
<feature type="non-terminal residue" evidence="1">
    <location>
        <position position="1"/>
    </location>
</feature>
<name>A0A0S3RTW9_PHAAN</name>
<proteinExistence type="predicted"/>
<dbReference type="EMBL" id="AP015037">
    <property type="protein sequence ID" value="BAT84012.1"/>
    <property type="molecule type" value="Genomic_DNA"/>
</dbReference>
<dbReference type="AlphaFoldDB" id="A0A0S3RTW9"/>
<dbReference type="Proteomes" id="UP000291084">
    <property type="component" value="Chromosome 4"/>
</dbReference>
<gene>
    <name evidence="1" type="primary">Vigan.04G127400</name>
    <name evidence="1" type="ORF">VIGAN_04127400</name>
</gene>
<sequence length="76" mass="8374">WDFYLFQHRIKRSRPITAAKGGASIGRSTLIRSSKMKEQHASSSNIPRPAAATRVQKLGLAARPGASRSNCHTRTK</sequence>